<organism evidence="1 2">
    <name type="scientific">Candidatus Woesebacteria bacterium RIFCSPHIGHO2_12_FULL_41_24</name>
    <dbReference type="NCBI Taxonomy" id="1802510"/>
    <lineage>
        <taxon>Bacteria</taxon>
        <taxon>Candidatus Woeseibacteriota</taxon>
    </lineage>
</organism>
<proteinExistence type="predicted"/>
<protein>
    <submittedName>
        <fullName evidence="1">Uncharacterized protein</fullName>
    </submittedName>
</protein>
<dbReference type="Proteomes" id="UP000178603">
    <property type="component" value="Unassembled WGS sequence"/>
</dbReference>
<sequence length="67" mass="7305">MALRVGGLFTKKYGLSFKGSAASAPTHSQRHLHARSSASLTAKQQALLMFRARDFLALRARLGNYLG</sequence>
<accession>A0A1F8AUZ3</accession>
<comment type="caution">
    <text evidence="1">The sequence shown here is derived from an EMBL/GenBank/DDBJ whole genome shotgun (WGS) entry which is preliminary data.</text>
</comment>
<evidence type="ECO:0000313" key="2">
    <source>
        <dbReference type="Proteomes" id="UP000178603"/>
    </source>
</evidence>
<dbReference type="EMBL" id="MGGW01000001">
    <property type="protein sequence ID" value="OGM55572.1"/>
    <property type="molecule type" value="Genomic_DNA"/>
</dbReference>
<name>A0A1F8AUZ3_9BACT</name>
<reference evidence="1 2" key="1">
    <citation type="journal article" date="2016" name="Nat. Commun.">
        <title>Thousands of microbial genomes shed light on interconnected biogeochemical processes in an aquifer system.</title>
        <authorList>
            <person name="Anantharaman K."/>
            <person name="Brown C.T."/>
            <person name="Hug L.A."/>
            <person name="Sharon I."/>
            <person name="Castelle C.J."/>
            <person name="Probst A.J."/>
            <person name="Thomas B.C."/>
            <person name="Singh A."/>
            <person name="Wilkins M.J."/>
            <person name="Karaoz U."/>
            <person name="Brodie E.L."/>
            <person name="Williams K.H."/>
            <person name="Hubbard S.S."/>
            <person name="Banfield J.F."/>
        </authorList>
    </citation>
    <scope>NUCLEOTIDE SEQUENCE [LARGE SCALE GENOMIC DNA]</scope>
</reference>
<dbReference type="AlphaFoldDB" id="A0A1F8AUZ3"/>
<evidence type="ECO:0000313" key="1">
    <source>
        <dbReference type="EMBL" id="OGM55572.1"/>
    </source>
</evidence>
<gene>
    <name evidence="1" type="ORF">A3E44_04895</name>
</gene>